<gene>
    <name evidence="2" type="ORF">SPRG_12075</name>
</gene>
<evidence type="ECO:0000256" key="1">
    <source>
        <dbReference type="SAM" id="Coils"/>
    </source>
</evidence>
<protein>
    <submittedName>
        <fullName evidence="2">Uncharacterized protein</fullName>
    </submittedName>
</protein>
<dbReference type="AlphaFoldDB" id="A0A067BU87"/>
<dbReference type="Proteomes" id="UP000030745">
    <property type="component" value="Unassembled WGS sequence"/>
</dbReference>
<accession>A0A067BU87</accession>
<dbReference type="KEGG" id="spar:SPRG_12075"/>
<dbReference type="OMA" id="ALGHKHQ"/>
<organism evidence="2 3">
    <name type="scientific">Saprolegnia parasitica (strain CBS 223.65)</name>
    <dbReference type="NCBI Taxonomy" id="695850"/>
    <lineage>
        <taxon>Eukaryota</taxon>
        <taxon>Sar</taxon>
        <taxon>Stramenopiles</taxon>
        <taxon>Oomycota</taxon>
        <taxon>Saprolegniomycetes</taxon>
        <taxon>Saprolegniales</taxon>
        <taxon>Saprolegniaceae</taxon>
        <taxon>Saprolegnia</taxon>
    </lineage>
</organism>
<feature type="coiled-coil region" evidence="1">
    <location>
        <begin position="7"/>
        <end position="34"/>
    </location>
</feature>
<dbReference type="EMBL" id="KK583275">
    <property type="protein sequence ID" value="KDO22089.1"/>
    <property type="molecule type" value="Genomic_DNA"/>
</dbReference>
<dbReference type="OrthoDB" id="10391720at2759"/>
<sequence length="210" mass="23450">MTDAWKKMLLECALEELETNHAAEKADLRQAHDAKQSAQKAQQSISNEGLATYSRLHQTLLDEAQTREAKALDRKQTDRVSLEHVAEGEDWRVLRQERDETGSSGATFARARGRLTDQHKVQSKAGVRRDDAAREALGHKHQQQHAAQGELASKEARIVHDSQRTKRESLVQRCDAAIKSLDANYIGNVRGAISAPNAEEYVKEASHRAP</sequence>
<proteinExistence type="predicted"/>
<reference evidence="2 3" key="1">
    <citation type="journal article" date="2013" name="PLoS Genet.">
        <title>Distinctive expansion of potential virulence genes in the genome of the oomycete fish pathogen Saprolegnia parasitica.</title>
        <authorList>
            <person name="Jiang R.H."/>
            <person name="de Bruijn I."/>
            <person name="Haas B.J."/>
            <person name="Belmonte R."/>
            <person name="Lobach L."/>
            <person name="Christie J."/>
            <person name="van den Ackerveken G."/>
            <person name="Bottin A."/>
            <person name="Bulone V."/>
            <person name="Diaz-Moreno S.M."/>
            <person name="Dumas B."/>
            <person name="Fan L."/>
            <person name="Gaulin E."/>
            <person name="Govers F."/>
            <person name="Grenville-Briggs L.J."/>
            <person name="Horner N.R."/>
            <person name="Levin J.Z."/>
            <person name="Mammella M."/>
            <person name="Meijer H.J."/>
            <person name="Morris P."/>
            <person name="Nusbaum C."/>
            <person name="Oome S."/>
            <person name="Phillips A.J."/>
            <person name="van Rooyen D."/>
            <person name="Rzeszutek E."/>
            <person name="Saraiva M."/>
            <person name="Secombes C.J."/>
            <person name="Seidl M.F."/>
            <person name="Snel B."/>
            <person name="Stassen J.H."/>
            <person name="Sykes S."/>
            <person name="Tripathy S."/>
            <person name="van den Berg H."/>
            <person name="Vega-Arreguin J.C."/>
            <person name="Wawra S."/>
            <person name="Young S.K."/>
            <person name="Zeng Q."/>
            <person name="Dieguez-Uribeondo J."/>
            <person name="Russ C."/>
            <person name="Tyler B.M."/>
            <person name="van West P."/>
        </authorList>
    </citation>
    <scope>NUCLEOTIDE SEQUENCE [LARGE SCALE GENOMIC DNA]</scope>
    <source>
        <strain evidence="2 3">CBS 223.65</strain>
    </source>
</reference>
<evidence type="ECO:0000313" key="2">
    <source>
        <dbReference type="EMBL" id="KDO22089.1"/>
    </source>
</evidence>
<evidence type="ECO:0000313" key="3">
    <source>
        <dbReference type="Proteomes" id="UP000030745"/>
    </source>
</evidence>
<dbReference type="VEuPathDB" id="FungiDB:SPRG_12075"/>
<keyword evidence="3" id="KW-1185">Reference proteome</keyword>
<keyword evidence="1" id="KW-0175">Coiled coil</keyword>
<dbReference type="GeneID" id="24134073"/>
<name>A0A067BU87_SAPPC</name>
<dbReference type="RefSeq" id="XP_012207231.1">
    <property type="nucleotide sequence ID" value="XM_012351841.1"/>
</dbReference>